<feature type="domain" description="C2H2-type" evidence="11">
    <location>
        <begin position="1357"/>
        <end position="1381"/>
    </location>
</feature>
<feature type="region of interest" description="Disordered" evidence="10">
    <location>
        <begin position="1523"/>
        <end position="1583"/>
    </location>
</feature>
<feature type="region of interest" description="Disordered" evidence="10">
    <location>
        <begin position="185"/>
        <end position="206"/>
    </location>
</feature>
<evidence type="ECO:0000256" key="10">
    <source>
        <dbReference type="SAM" id="MobiDB-lite"/>
    </source>
</evidence>
<sequence length="1760" mass="195914">MEATKSSDEVGHSEQIISFKDDEKHLPSEMTQRGQSSGLENKIRLAECSKAPIVSPSPFLESQVFASVKTFTSKSRDQHNIHLRKKSIPLPNKRYLQSEYKLLSGGLQKKDKKSIKAGKYVCQYCGRACAKPSVLKKHIRSHTGERPYPCIPCGFSFKTMSNLYKHRKSHTHAVKAGLVSCSKSKSRHVNDEAEGEMHSDVERTSDTDEEALDILASDSKNATERTGFVVKKEDRFSAQSSGKKKIGPSGKVSLWQFREMMAPDTIAQVDQMIEFSSVKHKLALRLSEKKSQESDQSLSLPSSYSKGSTDSGYFSRSESAEQQFGQSSSSAKSYQEIMFGKCYRPAARPKQSITVQTCMIDINEATSSFMVKPNKGLVAGETESIYKSKKNLVQATKMDSESFLEEDFQECQNPSSDPLETTSDGGVFLRSNSLPTSSNPSVNEPQVLRMSNSFDERIAGTDVSYRSAMGMKRLMRQSAFEHCANEGHGESDCYIHLACSLKSELKIQSIDKSEITAENSNETESSFVSSNQSSEILTRKRRKGNTVEEGPGLTQDISSNISGTSEEHKIKENISDERRSGSNVISVIQHTNSVSRLTSAEKSCDGTSVEKEHSMQETGPDWQWGPGSFLQQKLHMQKQLVAQSSIQVPEIRVTVEPDMPEKSLDPIVKQREKHSEEFQWPQRSETLSQFPVEKLPPKKKRLRLAEMECSSGESSFESACTSLSRSPSQDSNLSHSSSFSQSLDREETLHLASQSLPDESNRPLEFLSVPGRSQNHHREMRRCASEQAPYKLPSEIPEFRSKSFDYGSLYFSTSKLEDIKERRKAFLVRQESLSGEPEMLVGLVSDEMSKRTTSPNKLFMIEGSMKYSSAGPSTHLKLQYVQPSFCNVKEMDNIMLGIKNEPEEVKTSEPHIHLRKHQEEWSQSLGNVLSTITMLSQSQQAFASQTSTGFLVPVRIQMQVPNYGNTTYTSISHILDSHRQKPLPCIELKKSSSQNLPVILPQTNLRCDPIISGQPIQILCSTQASPAKLNTGIPLSLTSKTISTTEAPSGGANKRMLSPASSIEFFIEAKQQKRIKDENIYGQIVEELGAVELENLKHDKEFPEKSFRSESTPKTCDPSDEHMDEPMQDIYTNSELQMLEQKPTPEDLIVAQHSSSSVGMVPSALPGAILFSKFPGLHTTTCVSWCYLNSIKPSSSLAAAPFSEYASWFVRCHNPNPPDQSTGKVLGLLRSKQQSQNAVYSVATMYQPGLLVTSMPWRLKQEQTTLDHRTEALKQDVKQKDSSQEEKPFIEDVATTLCQAEPVRVKIFEGGYKSNEDYIYVRGRGRGKYICEECGIRCKKPSMLKKHIRTHTDVRPYICKCCNFAFKTKGNLTKHMKSKAHMKKCLELGVSPLATDNTDDGDDIQMLGNVPVETTSKHQFSDAEDSDGVDEDEPDDDEEDDECDGDSTPRTLSRSTSPQSYAVTKPYRSSSHSKDSLNQQLEVSSIGSEDDLNFDQSSSSFEVYPPQLLSPCWDSPCQRYMSPSGDVSPCQQFSSRDSSPLRAISPRRDLSIRGDFSPVRQLSPARPKGSDTSGQRTQSPLGRQKVVLRAMSPRRGSYQQRTHMDPGRSVRFQASPIRPIIREHKVDGDNPSNLCIPTGLCNRKDLPKTLQLDMFSHLPLHSQGKIPTPVPMVPIGGLRMPAISTYSVAAVGNSSLSVTEENISSPVLNPEFVCSGKTAANFTELPGKDVKKEENIYICAKAIASLRITSEDATHKPPNC</sequence>
<feature type="region of interest" description="Disordered" evidence="10">
    <location>
        <begin position="288"/>
        <end position="327"/>
    </location>
</feature>
<dbReference type="GO" id="GO:0008270">
    <property type="term" value="F:zinc ion binding"/>
    <property type="evidence" value="ECO:0007669"/>
    <property type="project" value="UniProtKB-KW"/>
</dbReference>
<feature type="compositionally biased region" description="Polar residues" evidence="10">
    <location>
        <begin position="1529"/>
        <end position="1538"/>
    </location>
</feature>
<dbReference type="GO" id="GO:0000981">
    <property type="term" value="F:DNA-binding transcription factor activity, RNA polymerase II-specific"/>
    <property type="evidence" value="ECO:0007669"/>
    <property type="project" value="TreeGrafter"/>
</dbReference>
<reference evidence="12 13" key="1">
    <citation type="journal article" date="2019" name="Sci. Data">
        <title>Hybrid genome assembly and annotation of Danionella translucida.</title>
        <authorList>
            <person name="Kadobianskyi M."/>
            <person name="Schulze L."/>
            <person name="Schuelke M."/>
            <person name="Judkewitz B."/>
        </authorList>
    </citation>
    <scope>NUCLEOTIDE SEQUENCE [LARGE SCALE GENOMIC DNA]</scope>
    <source>
        <strain evidence="12 13">Bolton</strain>
    </source>
</reference>
<protein>
    <recommendedName>
        <fullName evidence="11">C2H2-type domain-containing protein</fullName>
    </recommendedName>
</protein>
<proteinExistence type="predicted"/>
<name>A0A553Q0P7_9TELE</name>
<dbReference type="GO" id="GO:0032502">
    <property type="term" value="P:developmental process"/>
    <property type="evidence" value="ECO:0007669"/>
    <property type="project" value="UniProtKB-ARBA"/>
</dbReference>
<evidence type="ECO:0000256" key="9">
    <source>
        <dbReference type="PROSITE-ProRule" id="PRU00042"/>
    </source>
</evidence>
<feature type="region of interest" description="Disordered" evidence="10">
    <location>
        <begin position="1412"/>
        <end position="1479"/>
    </location>
</feature>
<dbReference type="Proteomes" id="UP000316079">
    <property type="component" value="Unassembled WGS sequence"/>
</dbReference>
<dbReference type="FunFam" id="3.30.160.60:FF:000594">
    <property type="entry name" value="Transcription factor HIVEP2"/>
    <property type="match status" value="2"/>
</dbReference>
<keyword evidence="5" id="KW-0862">Zinc</keyword>
<accession>A0A553Q0P7</accession>
<dbReference type="FunFam" id="3.30.160.60:FF:000145">
    <property type="entry name" value="Zinc finger protein 574"/>
    <property type="match status" value="1"/>
</dbReference>
<keyword evidence="6" id="KW-0805">Transcription regulation</keyword>
<feature type="compositionally biased region" description="Basic and acidic residues" evidence="10">
    <location>
        <begin position="1"/>
        <end position="12"/>
    </location>
</feature>
<evidence type="ECO:0000259" key="11">
    <source>
        <dbReference type="PROSITE" id="PS50157"/>
    </source>
</evidence>
<comment type="caution">
    <text evidence="12">The sequence shown here is derived from an EMBL/GenBank/DDBJ whole genome shotgun (WGS) entry which is preliminary data.</text>
</comment>
<feature type="compositionally biased region" description="Polar residues" evidence="10">
    <location>
        <begin position="1570"/>
        <end position="1581"/>
    </location>
</feature>
<dbReference type="STRING" id="623744.A0A553Q0P7"/>
<dbReference type="GO" id="GO:0000978">
    <property type="term" value="F:RNA polymerase II cis-regulatory region sequence-specific DNA binding"/>
    <property type="evidence" value="ECO:0007669"/>
    <property type="project" value="TreeGrafter"/>
</dbReference>
<feature type="compositionally biased region" description="Polar residues" evidence="10">
    <location>
        <begin position="29"/>
        <end position="39"/>
    </location>
</feature>
<dbReference type="SMART" id="SM00355">
    <property type="entry name" value="ZnF_C2H2"/>
    <property type="match status" value="4"/>
</dbReference>
<dbReference type="PROSITE" id="PS50157">
    <property type="entry name" value="ZINC_FINGER_C2H2_2"/>
    <property type="match status" value="4"/>
</dbReference>
<gene>
    <name evidence="12" type="ORF">DNTS_016231</name>
</gene>
<feature type="compositionally biased region" description="Acidic residues" evidence="10">
    <location>
        <begin position="1422"/>
        <end position="1445"/>
    </location>
</feature>
<dbReference type="Gene3D" id="3.30.160.60">
    <property type="entry name" value="Classic Zinc Finger"/>
    <property type="match status" value="4"/>
</dbReference>
<dbReference type="OrthoDB" id="10042249at2759"/>
<feature type="compositionally biased region" description="Basic and acidic residues" evidence="10">
    <location>
        <begin position="188"/>
        <end position="206"/>
    </location>
</feature>
<comment type="subcellular location">
    <subcellularLocation>
        <location evidence="1">Nucleus</location>
    </subcellularLocation>
</comment>
<feature type="region of interest" description="Disordered" evidence="10">
    <location>
        <begin position="1102"/>
        <end position="1124"/>
    </location>
</feature>
<dbReference type="PANTHER" id="PTHR45944:SF1">
    <property type="entry name" value="TRANSCRIPTION FACTOR HIVEP2"/>
    <property type="match status" value="1"/>
</dbReference>
<dbReference type="SUPFAM" id="SSF57667">
    <property type="entry name" value="beta-beta-alpha zinc fingers"/>
    <property type="match status" value="2"/>
</dbReference>
<feature type="compositionally biased region" description="Low complexity" evidence="10">
    <location>
        <begin position="294"/>
        <end position="308"/>
    </location>
</feature>
<dbReference type="PANTHER" id="PTHR45944">
    <property type="entry name" value="SCHNURRI, ISOFORM F"/>
    <property type="match status" value="1"/>
</dbReference>
<dbReference type="Pfam" id="PF00096">
    <property type="entry name" value="zf-C2H2"/>
    <property type="match status" value="2"/>
</dbReference>
<keyword evidence="3" id="KW-0677">Repeat</keyword>
<feature type="compositionally biased region" description="Polar residues" evidence="10">
    <location>
        <begin position="555"/>
        <end position="564"/>
    </location>
</feature>
<organism evidence="12 13">
    <name type="scientific">Danionella cerebrum</name>
    <dbReference type="NCBI Taxonomy" id="2873325"/>
    <lineage>
        <taxon>Eukaryota</taxon>
        <taxon>Metazoa</taxon>
        <taxon>Chordata</taxon>
        <taxon>Craniata</taxon>
        <taxon>Vertebrata</taxon>
        <taxon>Euteleostomi</taxon>
        <taxon>Actinopterygii</taxon>
        <taxon>Neopterygii</taxon>
        <taxon>Teleostei</taxon>
        <taxon>Ostariophysi</taxon>
        <taxon>Cypriniformes</taxon>
        <taxon>Danionidae</taxon>
        <taxon>Danioninae</taxon>
        <taxon>Danionella</taxon>
    </lineage>
</organism>
<evidence type="ECO:0000256" key="6">
    <source>
        <dbReference type="ARBA" id="ARBA00023015"/>
    </source>
</evidence>
<dbReference type="FunFam" id="3.30.160.60:FF:000202">
    <property type="entry name" value="Zinc finger protein 574"/>
    <property type="match status" value="1"/>
</dbReference>
<evidence type="ECO:0000256" key="3">
    <source>
        <dbReference type="ARBA" id="ARBA00022737"/>
    </source>
</evidence>
<dbReference type="InterPro" id="IPR013087">
    <property type="entry name" value="Znf_C2H2_type"/>
</dbReference>
<evidence type="ECO:0000256" key="8">
    <source>
        <dbReference type="ARBA" id="ARBA00023242"/>
    </source>
</evidence>
<dbReference type="InterPro" id="IPR051969">
    <property type="entry name" value="Zinc-finger_DNA-bd_regulators"/>
</dbReference>
<feature type="compositionally biased region" description="Low complexity" evidence="10">
    <location>
        <begin position="525"/>
        <end position="534"/>
    </location>
</feature>
<dbReference type="PROSITE" id="PS00028">
    <property type="entry name" value="ZINC_FINGER_C2H2_1"/>
    <property type="match status" value="4"/>
</dbReference>
<dbReference type="EMBL" id="SRMA01026473">
    <property type="protein sequence ID" value="TRY83500.1"/>
    <property type="molecule type" value="Genomic_DNA"/>
</dbReference>
<feature type="region of interest" description="Disordered" evidence="10">
    <location>
        <begin position="1"/>
        <end position="39"/>
    </location>
</feature>
<feature type="domain" description="C2H2-type" evidence="11">
    <location>
        <begin position="148"/>
        <end position="175"/>
    </location>
</feature>
<feature type="compositionally biased region" description="Low complexity" evidence="10">
    <location>
        <begin position="726"/>
        <end position="742"/>
    </location>
</feature>
<evidence type="ECO:0000256" key="7">
    <source>
        <dbReference type="ARBA" id="ARBA00023163"/>
    </source>
</evidence>
<dbReference type="InterPro" id="IPR036236">
    <property type="entry name" value="Znf_C2H2_sf"/>
</dbReference>
<feature type="domain" description="C2H2-type" evidence="11">
    <location>
        <begin position="1329"/>
        <end position="1356"/>
    </location>
</feature>
<reference evidence="12" key="2">
    <citation type="submission" date="2019-04" db="EMBL/GenBank/DDBJ databases">
        <authorList>
            <person name="Kadobianskyi M."/>
            <person name="Schulze L."/>
            <person name="Schuelke M."/>
            <person name="Judkewitz B."/>
        </authorList>
    </citation>
    <scope>NUCLEOTIDE SEQUENCE</scope>
    <source>
        <strain evidence="12">Bolton</strain>
        <tissue evidence="12">Whole-body</tissue>
    </source>
</reference>
<evidence type="ECO:0000313" key="12">
    <source>
        <dbReference type="EMBL" id="TRY83500.1"/>
    </source>
</evidence>
<evidence type="ECO:0000256" key="5">
    <source>
        <dbReference type="ARBA" id="ARBA00022833"/>
    </source>
</evidence>
<evidence type="ECO:0000313" key="13">
    <source>
        <dbReference type="Proteomes" id="UP000316079"/>
    </source>
</evidence>
<feature type="region of interest" description="Disordered" evidence="10">
    <location>
        <begin position="717"/>
        <end position="784"/>
    </location>
</feature>
<dbReference type="GO" id="GO:0005634">
    <property type="term" value="C:nucleus"/>
    <property type="evidence" value="ECO:0007669"/>
    <property type="project" value="UniProtKB-SubCell"/>
</dbReference>
<feature type="compositionally biased region" description="Polar residues" evidence="10">
    <location>
        <begin position="309"/>
        <end position="327"/>
    </location>
</feature>
<evidence type="ECO:0000256" key="4">
    <source>
        <dbReference type="ARBA" id="ARBA00022771"/>
    </source>
</evidence>
<feature type="domain" description="C2H2-type" evidence="11">
    <location>
        <begin position="120"/>
        <end position="147"/>
    </location>
</feature>
<evidence type="ECO:0000256" key="1">
    <source>
        <dbReference type="ARBA" id="ARBA00004123"/>
    </source>
</evidence>
<keyword evidence="8" id="KW-0539">Nucleus</keyword>
<evidence type="ECO:0000256" key="2">
    <source>
        <dbReference type="ARBA" id="ARBA00022723"/>
    </source>
</evidence>
<keyword evidence="4 9" id="KW-0863">Zinc-finger</keyword>
<feature type="region of interest" description="Disordered" evidence="10">
    <location>
        <begin position="411"/>
        <end position="444"/>
    </location>
</feature>
<keyword evidence="2" id="KW-0479">Metal-binding</keyword>
<feature type="region of interest" description="Disordered" evidence="10">
    <location>
        <begin position="517"/>
        <end position="567"/>
    </location>
</feature>
<keyword evidence="13" id="KW-1185">Reference proteome</keyword>
<dbReference type="EMBL" id="SRMA01026473">
    <property type="protein sequence ID" value="TRY83499.1"/>
    <property type="molecule type" value="Genomic_DNA"/>
</dbReference>
<feature type="compositionally biased region" description="Low complexity" evidence="10">
    <location>
        <begin position="1446"/>
        <end position="1460"/>
    </location>
</feature>
<keyword evidence="7" id="KW-0804">Transcription</keyword>